<keyword evidence="3" id="KW-1185">Reference proteome</keyword>
<evidence type="ECO:0000256" key="1">
    <source>
        <dbReference type="SAM" id="MobiDB-lite"/>
    </source>
</evidence>
<reference evidence="2 3" key="1">
    <citation type="submission" date="2019-12" db="EMBL/GenBank/DDBJ databases">
        <title>Isolation and characterization of three novel carbon monoxide-oxidizing members of Halobacteria from salione crusts and soils.</title>
        <authorList>
            <person name="Myers M.R."/>
            <person name="King G.M."/>
        </authorList>
    </citation>
    <scope>NUCLEOTIDE SEQUENCE [LARGE SCALE GENOMIC DNA]</scope>
    <source>
        <strain evidence="2 3">WSH3</strain>
    </source>
</reference>
<comment type="caution">
    <text evidence="2">The sequence shown here is derived from an EMBL/GenBank/DDBJ whole genome shotgun (WGS) entry which is preliminary data.</text>
</comment>
<protein>
    <recommendedName>
        <fullName evidence="4">CHAT domain-containing protein</fullName>
    </recommendedName>
</protein>
<evidence type="ECO:0000313" key="2">
    <source>
        <dbReference type="EMBL" id="MXR51918.1"/>
    </source>
</evidence>
<feature type="compositionally biased region" description="Polar residues" evidence="1">
    <location>
        <begin position="359"/>
        <end position="373"/>
    </location>
</feature>
<name>A0A6B0T144_9EURY</name>
<dbReference type="RefSeq" id="WP_159764040.1">
    <property type="nucleotide sequence ID" value="NZ_WUUT01000003.1"/>
</dbReference>
<evidence type="ECO:0008006" key="4">
    <source>
        <dbReference type="Google" id="ProtNLM"/>
    </source>
</evidence>
<dbReference type="AlphaFoldDB" id="A0A6B0T144"/>
<proteinExistence type="predicted"/>
<dbReference type="OrthoDB" id="269729at2157"/>
<dbReference type="EMBL" id="WUUT01000003">
    <property type="protein sequence ID" value="MXR51918.1"/>
    <property type="molecule type" value="Genomic_DNA"/>
</dbReference>
<evidence type="ECO:0000313" key="3">
    <source>
        <dbReference type="Proteomes" id="UP000466535"/>
    </source>
</evidence>
<organism evidence="2 3">
    <name type="scientific">Halovenus carboxidivorans</name>
    <dbReference type="NCBI Taxonomy" id="2692199"/>
    <lineage>
        <taxon>Archaea</taxon>
        <taxon>Methanobacteriati</taxon>
        <taxon>Methanobacteriota</taxon>
        <taxon>Stenosarchaea group</taxon>
        <taxon>Halobacteria</taxon>
        <taxon>Halobacteriales</taxon>
        <taxon>Haloarculaceae</taxon>
        <taxon>Halovenus</taxon>
    </lineage>
</organism>
<dbReference type="Proteomes" id="UP000466535">
    <property type="component" value="Unassembled WGS sequence"/>
</dbReference>
<feature type="compositionally biased region" description="Low complexity" evidence="1">
    <location>
        <begin position="374"/>
        <end position="385"/>
    </location>
</feature>
<sequence>MADAGGILAFDTLTDRPGIEIIDRLEQLRYQLQTPTEVTPEPVPSDSFFFPVGMGVSIETDAVTLPNPASVIVRDPDGDMVAEIEHLDSQRLPEGSYILDLSTQIKTYMEVTGPVEITAEIMSIQFEFTEQTTVNIGFRSRHTRPAATIETTGKPRDLMRAVSAFGSALKSTSPERSFPTLRGHPPRLELGHTLEVPSQLNPPETGIEIAIPPERQYVYPVVSLAYYLGARVVPAGQPQIRTDEGFVWRLDPTAFESQAERILKQVFLLDCLVRTEGFYNVSLHERQSLESELDLDWEALYHQSIGRRLESYLEVPFDPISEFVPTWPLVAHAAPSPETAEQLPFVVDDLAIVRTTDNPTTVEPTIGTGQTTESARSNALRRSSAVPSTYRSHDTEDAPTDQPYIQFEPTDSLEQGWIGDGVPIGANKLLVEAFENRLDREAGTGDISITIVLNDTRMDQERDLVDAAYGDRSDLPFDVSVHRDLSVEQLRTTLREECDFLHYIGHAEQDGFECPDGKLDAGTLDRTGVDAFLLNACSSYHQGIKLIEAGAIGGIVTLADIISNEAVSIGELIAKLLNTGFPLGAALSIASEESILGGQYTVVGDGGLTVTQPSSRTPNLVQIQSDNQAYAIDISLFPADSSGFGTIYAPLIESLDSLYFLASGNTGEIQVSKQELCEFLDLEDVPVRIDGEFTWSSTVSAEDL</sequence>
<accession>A0A6B0T144</accession>
<gene>
    <name evidence="2" type="ORF">GRX03_09930</name>
</gene>
<feature type="region of interest" description="Disordered" evidence="1">
    <location>
        <begin position="359"/>
        <end position="403"/>
    </location>
</feature>